<dbReference type="InterPro" id="IPR032675">
    <property type="entry name" value="LRR_dom_sf"/>
</dbReference>
<dbReference type="SMART" id="SM00369">
    <property type="entry name" value="LRR_TYP"/>
    <property type="match status" value="3"/>
</dbReference>
<evidence type="ECO:0000256" key="1">
    <source>
        <dbReference type="ARBA" id="ARBA00022614"/>
    </source>
</evidence>
<dbReference type="OrthoDB" id="1394818at2759"/>
<evidence type="ECO:0000313" key="3">
    <source>
        <dbReference type="EMBL" id="CBJ33185.1"/>
    </source>
</evidence>
<dbReference type="PANTHER" id="PTHR48054:SF47">
    <property type="entry name" value="OS06G0179800 PROTEIN"/>
    <property type="match status" value="1"/>
</dbReference>
<dbReference type="STRING" id="2880.D7G175"/>
<organism evidence="3 4">
    <name type="scientific">Ectocarpus siliculosus</name>
    <name type="common">Brown alga</name>
    <name type="synonym">Conferva siliculosa</name>
    <dbReference type="NCBI Taxonomy" id="2880"/>
    <lineage>
        <taxon>Eukaryota</taxon>
        <taxon>Sar</taxon>
        <taxon>Stramenopiles</taxon>
        <taxon>Ochrophyta</taxon>
        <taxon>PX clade</taxon>
        <taxon>Phaeophyceae</taxon>
        <taxon>Ectocarpales</taxon>
        <taxon>Ectocarpaceae</taxon>
        <taxon>Ectocarpus</taxon>
    </lineage>
</organism>
<keyword evidence="2" id="KW-0677">Repeat</keyword>
<reference evidence="3 4" key="1">
    <citation type="journal article" date="2010" name="Nature">
        <title>The Ectocarpus genome and the independent evolution of multicellularity in brown algae.</title>
        <authorList>
            <person name="Cock J.M."/>
            <person name="Sterck L."/>
            <person name="Rouze P."/>
            <person name="Scornet D."/>
            <person name="Allen A.E."/>
            <person name="Amoutzias G."/>
            <person name="Anthouard V."/>
            <person name="Artiguenave F."/>
            <person name="Aury J.M."/>
            <person name="Badger J.H."/>
            <person name="Beszteri B."/>
            <person name="Billiau K."/>
            <person name="Bonnet E."/>
            <person name="Bothwell J.H."/>
            <person name="Bowler C."/>
            <person name="Boyen C."/>
            <person name="Brownlee C."/>
            <person name="Carrano C.J."/>
            <person name="Charrier B."/>
            <person name="Cho G.Y."/>
            <person name="Coelho S.M."/>
            <person name="Collen J."/>
            <person name="Corre E."/>
            <person name="Da Silva C."/>
            <person name="Delage L."/>
            <person name="Delaroque N."/>
            <person name="Dittami S.M."/>
            <person name="Doulbeau S."/>
            <person name="Elias M."/>
            <person name="Farnham G."/>
            <person name="Gachon C.M."/>
            <person name="Gschloessl B."/>
            <person name="Heesch S."/>
            <person name="Jabbari K."/>
            <person name="Jubin C."/>
            <person name="Kawai H."/>
            <person name="Kimura K."/>
            <person name="Kloareg B."/>
            <person name="Kupper F.C."/>
            <person name="Lang D."/>
            <person name="Le Bail A."/>
            <person name="Leblanc C."/>
            <person name="Lerouge P."/>
            <person name="Lohr M."/>
            <person name="Lopez P.J."/>
            <person name="Martens C."/>
            <person name="Maumus F."/>
            <person name="Michel G."/>
            <person name="Miranda-Saavedra D."/>
            <person name="Morales J."/>
            <person name="Moreau H."/>
            <person name="Motomura T."/>
            <person name="Nagasato C."/>
            <person name="Napoli C.A."/>
            <person name="Nelson D.R."/>
            <person name="Nyvall-Collen P."/>
            <person name="Peters A.F."/>
            <person name="Pommier C."/>
            <person name="Potin P."/>
            <person name="Poulain J."/>
            <person name="Quesneville H."/>
            <person name="Read B."/>
            <person name="Rensing S.A."/>
            <person name="Ritter A."/>
            <person name="Rousvoal S."/>
            <person name="Samanta M."/>
            <person name="Samson G."/>
            <person name="Schroeder D.C."/>
            <person name="Segurens B."/>
            <person name="Strittmatter M."/>
            <person name="Tonon T."/>
            <person name="Tregear J.W."/>
            <person name="Valentin K."/>
            <person name="von Dassow P."/>
            <person name="Yamagishi T."/>
            <person name="Van de Peer Y."/>
            <person name="Wincker P."/>
        </authorList>
    </citation>
    <scope>NUCLEOTIDE SEQUENCE [LARGE SCALE GENOMIC DNA]</scope>
    <source>
        <strain evidence="4">Ec32 / CCAP1310/4</strain>
    </source>
</reference>
<dbReference type="eggNOG" id="KOG0619">
    <property type="taxonomic scope" value="Eukaryota"/>
</dbReference>
<dbReference type="Proteomes" id="UP000002630">
    <property type="component" value="Unassembled WGS sequence"/>
</dbReference>
<dbReference type="InterPro" id="IPR001611">
    <property type="entry name" value="Leu-rich_rpt"/>
</dbReference>
<dbReference type="Gene3D" id="3.80.10.10">
    <property type="entry name" value="Ribonuclease Inhibitor"/>
    <property type="match status" value="1"/>
</dbReference>
<dbReference type="SUPFAM" id="SSF52058">
    <property type="entry name" value="L domain-like"/>
    <property type="match status" value="1"/>
</dbReference>
<evidence type="ECO:0000256" key="2">
    <source>
        <dbReference type="ARBA" id="ARBA00022737"/>
    </source>
</evidence>
<dbReference type="PANTHER" id="PTHR48054">
    <property type="entry name" value="RECEPTOR KINASE-LIKE PROTEIN XA21"/>
    <property type="match status" value="1"/>
</dbReference>
<protein>
    <submittedName>
        <fullName evidence="3">Hypothetical leucine rich repeat protein</fullName>
    </submittedName>
</protein>
<dbReference type="EMBL" id="FN649760">
    <property type="protein sequence ID" value="CBJ33185.1"/>
    <property type="molecule type" value="Genomic_DNA"/>
</dbReference>
<sequence>MEHELRVDVPRSFAGAVLPEAEAAIRKGTIPSTISNLVTLNELNMSYNFGVVGFLPREVGSMANLTVLHIYSAGIHGPIPDSLSLLGSLEELWLNGNRLSGIIPEGLGRLSHLRELYLNANELVGEIPCSFSELASLEGLNLSWNRLSGNFPACLSSMVRTVLPRKCSYPSQARLCPRNQTLWQ</sequence>
<keyword evidence="1" id="KW-0433">Leucine-rich repeat</keyword>
<dbReference type="InParanoid" id="D7G175"/>
<keyword evidence="4" id="KW-1185">Reference proteome</keyword>
<proteinExistence type="predicted"/>
<dbReference type="InterPro" id="IPR052592">
    <property type="entry name" value="LRR-RLK"/>
</dbReference>
<evidence type="ECO:0000313" key="4">
    <source>
        <dbReference type="Proteomes" id="UP000002630"/>
    </source>
</evidence>
<dbReference type="Pfam" id="PF13855">
    <property type="entry name" value="LRR_8"/>
    <property type="match status" value="1"/>
</dbReference>
<dbReference type="FunFam" id="3.80.10.10:FF:000383">
    <property type="entry name" value="Leucine-rich repeat receptor protein kinase EMS1"/>
    <property type="match status" value="1"/>
</dbReference>
<dbReference type="AlphaFoldDB" id="D7G175"/>
<dbReference type="InterPro" id="IPR003591">
    <property type="entry name" value="Leu-rich_rpt_typical-subtyp"/>
</dbReference>
<name>D7G175_ECTSI</name>
<accession>D7G175</accession>
<gene>
    <name evidence="3" type="ORF">Esi_0439_0001</name>
</gene>